<name>A0A1A9VAL1_GLOAU</name>
<protein>
    <submittedName>
        <fullName evidence="1">Uncharacterized protein</fullName>
    </submittedName>
</protein>
<organism evidence="1 2">
    <name type="scientific">Glossina austeni</name>
    <name type="common">Savannah tsetse fly</name>
    <dbReference type="NCBI Taxonomy" id="7395"/>
    <lineage>
        <taxon>Eukaryota</taxon>
        <taxon>Metazoa</taxon>
        <taxon>Ecdysozoa</taxon>
        <taxon>Arthropoda</taxon>
        <taxon>Hexapoda</taxon>
        <taxon>Insecta</taxon>
        <taxon>Pterygota</taxon>
        <taxon>Neoptera</taxon>
        <taxon>Endopterygota</taxon>
        <taxon>Diptera</taxon>
        <taxon>Brachycera</taxon>
        <taxon>Muscomorpha</taxon>
        <taxon>Hippoboscoidea</taxon>
        <taxon>Glossinidae</taxon>
        <taxon>Glossina</taxon>
    </lineage>
</organism>
<dbReference type="VEuPathDB" id="VectorBase:GAUT031145"/>
<keyword evidence="2" id="KW-1185">Reference proteome</keyword>
<accession>A0A1A9VAL1</accession>
<sequence length="122" mass="13545">MITKPVNCLPCTSSTIRASIVIRVPVAKSLKCVYQNRDTGEHQTAHLSNRSSYYQVASSSRILCQRLLKSPPIAVKCSLYQLPARPVATDIIWDCILCPDARKFSANAYPLGRDGIPNLRLE</sequence>
<dbReference type="Proteomes" id="UP000078200">
    <property type="component" value="Unassembled WGS sequence"/>
</dbReference>
<dbReference type="AlphaFoldDB" id="A0A1A9VAL1"/>
<dbReference type="EnsemblMetazoa" id="GAUT031145-RA">
    <property type="protein sequence ID" value="GAUT031145-PA"/>
    <property type="gene ID" value="GAUT031145"/>
</dbReference>
<evidence type="ECO:0000313" key="1">
    <source>
        <dbReference type="EnsemblMetazoa" id="GAUT031145-PA"/>
    </source>
</evidence>
<evidence type="ECO:0000313" key="2">
    <source>
        <dbReference type="Proteomes" id="UP000078200"/>
    </source>
</evidence>
<reference evidence="1" key="1">
    <citation type="submission" date="2020-05" db="UniProtKB">
        <authorList>
            <consortium name="EnsemblMetazoa"/>
        </authorList>
    </citation>
    <scope>IDENTIFICATION</scope>
    <source>
        <strain evidence="1">TTRI</strain>
    </source>
</reference>
<proteinExistence type="predicted"/>